<dbReference type="Pfam" id="PF00328">
    <property type="entry name" value="His_Phos_2"/>
    <property type="match status" value="1"/>
</dbReference>
<dbReference type="PANTHER" id="PTHR11567">
    <property type="entry name" value="ACID PHOSPHATASE-RELATED"/>
    <property type="match status" value="1"/>
</dbReference>
<gene>
    <name evidence="4" type="ORF">AKO1_001016</name>
</gene>
<evidence type="ECO:0000313" key="5">
    <source>
        <dbReference type="Proteomes" id="UP001431209"/>
    </source>
</evidence>
<dbReference type="PANTHER" id="PTHR11567:SF110">
    <property type="entry name" value="2-PHOSPHOXYLOSE PHOSPHATASE 1"/>
    <property type="match status" value="1"/>
</dbReference>
<evidence type="ECO:0000313" key="4">
    <source>
        <dbReference type="EMBL" id="KAL0487189.1"/>
    </source>
</evidence>
<dbReference type="SUPFAM" id="SSF53254">
    <property type="entry name" value="Phosphoglycerate mutase-like"/>
    <property type="match status" value="1"/>
</dbReference>
<dbReference type="EMBL" id="JAOPGA020001314">
    <property type="protein sequence ID" value="KAL0487189.1"/>
    <property type="molecule type" value="Genomic_DNA"/>
</dbReference>
<dbReference type="InterPro" id="IPR050645">
    <property type="entry name" value="Histidine_acid_phosphatase"/>
</dbReference>
<keyword evidence="5" id="KW-1185">Reference proteome</keyword>
<reference evidence="4 5" key="1">
    <citation type="submission" date="2024-03" db="EMBL/GenBank/DDBJ databases">
        <title>The Acrasis kona genome and developmental transcriptomes reveal deep origins of eukaryotic multicellular pathways.</title>
        <authorList>
            <person name="Sheikh S."/>
            <person name="Fu C.-J."/>
            <person name="Brown M.W."/>
            <person name="Baldauf S.L."/>
        </authorList>
    </citation>
    <scope>NUCLEOTIDE SEQUENCE [LARGE SCALE GENOMIC DNA]</scope>
    <source>
        <strain evidence="4 5">ATCC MYA-3509</strain>
    </source>
</reference>
<sequence>MMTRSYAPLFAGALLLSSKHQIHAEEQPLKLVKVQIISRHGARTPISVIPNFKQQPWDNCLPNRHFTTSEFGNESFKFVKETFIAKQSSICEKGQLTLEGMEQMFKVGVNIFEKYRNFLKDNGVTTRANLIDQMNARSTVVSGHRTEISLQSVLSGMLSCLPPQDCLPPITINIVPSNLENMYPSGRSCPRLRKIIKQIEEKDPVIQEHLTNVMNPLKEKLDQLFQNGSSDPSKQGEKKTESIEAVTHTEPRSFPTWEGLNNTIAILQYHKRPLPEGLSDEDVEVIRDYAALKEGRIWNGDYKYDENYAPNETKRLGIGRFLGDLLTSLKSTVDGEKGPCMEIYMGHDTTLLPLLNALDVYDNRWPPMGSNVALELYVDGRNKYHVKIVYDDKLRCTLPFEEFEKNVTKLIPVDFNKECSV</sequence>
<dbReference type="Proteomes" id="UP001431209">
    <property type="component" value="Unassembled WGS sequence"/>
</dbReference>
<accession>A0AAW2ZCX8</accession>
<dbReference type="CDD" id="cd07061">
    <property type="entry name" value="HP_HAP_like"/>
    <property type="match status" value="1"/>
</dbReference>
<evidence type="ECO:0000256" key="2">
    <source>
        <dbReference type="ARBA" id="ARBA00022801"/>
    </source>
</evidence>
<name>A0AAW2ZCX8_9EUKA</name>
<feature type="region of interest" description="Disordered" evidence="3">
    <location>
        <begin position="224"/>
        <end position="248"/>
    </location>
</feature>
<dbReference type="InterPro" id="IPR000560">
    <property type="entry name" value="His_Pase_clade-2"/>
</dbReference>
<protein>
    <submittedName>
        <fullName evidence="4">Counting factor cf60</fullName>
    </submittedName>
</protein>
<dbReference type="InterPro" id="IPR029033">
    <property type="entry name" value="His_PPase_superfam"/>
</dbReference>
<evidence type="ECO:0000256" key="1">
    <source>
        <dbReference type="ARBA" id="ARBA00005375"/>
    </source>
</evidence>
<feature type="compositionally biased region" description="Basic and acidic residues" evidence="3">
    <location>
        <begin position="234"/>
        <end position="248"/>
    </location>
</feature>
<dbReference type="InterPro" id="IPR033379">
    <property type="entry name" value="Acid_Pase_AS"/>
</dbReference>
<evidence type="ECO:0000256" key="3">
    <source>
        <dbReference type="SAM" id="MobiDB-lite"/>
    </source>
</evidence>
<feature type="compositionally biased region" description="Polar residues" evidence="3">
    <location>
        <begin position="224"/>
        <end position="233"/>
    </location>
</feature>
<organism evidence="4 5">
    <name type="scientific">Acrasis kona</name>
    <dbReference type="NCBI Taxonomy" id="1008807"/>
    <lineage>
        <taxon>Eukaryota</taxon>
        <taxon>Discoba</taxon>
        <taxon>Heterolobosea</taxon>
        <taxon>Tetramitia</taxon>
        <taxon>Eutetramitia</taxon>
        <taxon>Acrasidae</taxon>
        <taxon>Acrasis</taxon>
    </lineage>
</organism>
<dbReference type="Gene3D" id="3.40.50.1240">
    <property type="entry name" value="Phosphoglycerate mutase-like"/>
    <property type="match status" value="1"/>
</dbReference>
<comment type="similarity">
    <text evidence="1">Belongs to the histidine acid phosphatase family.</text>
</comment>
<dbReference type="GO" id="GO:0016791">
    <property type="term" value="F:phosphatase activity"/>
    <property type="evidence" value="ECO:0007669"/>
    <property type="project" value="TreeGrafter"/>
</dbReference>
<keyword evidence="2" id="KW-0378">Hydrolase</keyword>
<dbReference type="AlphaFoldDB" id="A0AAW2ZCX8"/>
<comment type="caution">
    <text evidence="4">The sequence shown here is derived from an EMBL/GenBank/DDBJ whole genome shotgun (WGS) entry which is preliminary data.</text>
</comment>
<dbReference type="PROSITE" id="PS00616">
    <property type="entry name" value="HIS_ACID_PHOSPHAT_1"/>
    <property type="match status" value="1"/>
</dbReference>
<proteinExistence type="inferred from homology"/>